<dbReference type="InterPro" id="IPR011990">
    <property type="entry name" value="TPR-like_helical_dom_sf"/>
</dbReference>
<dbReference type="Gene3D" id="3.40.50.300">
    <property type="entry name" value="P-loop containing nucleotide triphosphate hydrolases"/>
    <property type="match status" value="1"/>
</dbReference>
<accession>A0A937UPP6</accession>
<dbReference type="PANTHER" id="PTHR46082">
    <property type="entry name" value="ATP/GTP-BINDING PROTEIN-RELATED"/>
    <property type="match status" value="1"/>
</dbReference>
<feature type="domain" description="TIR" evidence="1">
    <location>
        <begin position="15"/>
        <end position="147"/>
    </location>
</feature>
<dbReference type="Gene3D" id="3.40.50.10140">
    <property type="entry name" value="Toll/interleukin-1 receptor homology (TIR) domain"/>
    <property type="match status" value="1"/>
</dbReference>
<dbReference type="InterPro" id="IPR000157">
    <property type="entry name" value="TIR_dom"/>
</dbReference>
<dbReference type="GO" id="GO:0007165">
    <property type="term" value="P:signal transduction"/>
    <property type="evidence" value="ECO:0007669"/>
    <property type="project" value="InterPro"/>
</dbReference>
<evidence type="ECO:0000259" key="1">
    <source>
        <dbReference type="PROSITE" id="PS50104"/>
    </source>
</evidence>
<dbReference type="Pfam" id="PF13424">
    <property type="entry name" value="TPR_12"/>
    <property type="match status" value="2"/>
</dbReference>
<reference evidence="2" key="1">
    <citation type="submission" date="2020-12" db="EMBL/GenBank/DDBJ databases">
        <title>Genomic characterization of non-nitrogen-fixing Frankia strains.</title>
        <authorList>
            <person name="Carlos-Shanley C."/>
            <person name="Guerra T."/>
            <person name="Hahn D."/>
        </authorList>
    </citation>
    <scope>NUCLEOTIDE SEQUENCE</scope>
    <source>
        <strain evidence="2">CN6</strain>
    </source>
</reference>
<dbReference type="Proteomes" id="UP000604475">
    <property type="component" value="Unassembled WGS sequence"/>
</dbReference>
<organism evidence="2 3">
    <name type="scientific">Frankia nepalensis</name>
    <dbReference type="NCBI Taxonomy" id="1836974"/>
    <lineage>
        <taxon>Bacteria</taxon>
        <taxon>Bacillati</taxon>
        <taxon>Actinomycetota</taxon>
        <taxon>Actinomycetes</taxon>
        <taxon>Frankiales</taxon>
        <taxon>Frankiaceae</taxon>
        <taxon>Frankia</taxon>
    </lineage>
</organism>
<proteinExistence type="predicted"/>
<dbReference type="Pfam" id="PF00931">
    <property type="entry name" value="NB-ARC"/>
    <property type="match status" value="1"/>
</dbReference>
<feature type="non-terminal residue" evidence="2">
    <location>
        <position position="745"/>
    </location>
</feature>
<dbReference type="SUPFAM" id="SSF52540">
    <property type="entry name" value="P-loop containing nucleoside triphosphate hydrolases"/>
    <property type="match status" value="1"/>
</dbReference>
<dbReference type="PROSITE" id="PS50104">
    <property type="entry name" value="TIR"/>
    <property type="match status" value="1"/>
</dbReference>
<dbReference type="SMART" id="SM00255">
    <property type="entry name" value="TIR"/>
    <property type="match status" value="1"/>
</dbReference>
<dbReference type="NCBIfam" id="NF040586">
    <property type="entry name" value="FxSxx_TPR"/>
    <property type="match status" value="1"/>
</dbReference>
<dbReference type="Gene3D" id="1.25.40.10">
    <property type="entry name" value="Tetratricopeptide repeat domain"/>
    <property type="match status" value="1"/>
</dbReference>
<dbReference type="EMBL" id="JAEACQ010000226">
    <property type="protein sequence ID" value="MBL7629293.1"/>
    <property type="molecule type" value="Genomic_DNA"/>
</dbReference>
<keyword evidence="3" id="KW-1185">Reference proteome</keyword>
<dbReference type="InterPro" id="IPR002182">
    <property type="entry name" value="NB-ARC"/>
</dbReference>
<evidence type="ECO:0000313" key="2">
    <source>
        <dbReference type="EMBL" id="MBL7629293.1"/>
    </source>
</evidence>
<dbReference type="InterPro" id="IPR053137">
    <property type="entry name" value="NLR-like"/>
</dbReference>
<dbReference type="GO" id="GO:0043531">
    <property type="term" value="F:ADP binding"/>
    <property type="evidence" value="ECO:0007669"/>
    <property type="project" value="InterPro"/>
</dbReference>
<dbReference type="AlphaFoldDB" id="A0A937UPP6"/>
<dbReference type="SUPFAM" id="SSF52200">
    <property type="entry name" value="Toll/Interleukin receptor TIR domain"/>
    <property type="match status" value="1"/>
</dbReference>
<dbReference type="Pfam" id="PF13676">
    <property type="entry name" value="TIR_2"/>
    <property type="match status" value="1"/>
</dbReference>
<sequence>MADSGGGGAPGGVGYEWDFFVSYTQSDRGWAEWIAWELESAGHRVLVQAWHMVAGMSWSERMAAGMARSARTVAVLSPDYVESDACGAEWQAAWRSDLAGRGRRLLPVRVVEFSPPPPFDGIVWTDLVGVDEPEAVGRLGRMVEAATTGENRPSGRPLFPVAGQAGDGPRFPVGQAAVWSLPWERNRHFTGREPELSELRSRLVGDGVTATVPRALHGLGGVGKTQLAVQYAYRHASDYDLVWWIPAEDPALALAALAALADRVGVAVPGQAEESAREVVDLLRQGQRFPHWLLILDNAAEPADLYGLLSAAGGGGHVLVTTRDPAWSRLAGLVEVDVLPRDRAVALLRERVPRLSEGEAGRIAATVADLPLALEQAGAWLAETGTPAQEYVDLLGQRVSAVMARGVPADHAPVAATWTIALRTLDEPAVLLARLWALFGPEPIPVGLIRPGVAGLLPEPLASAARDPLEFRDAVGRLARTAIVRLVAGDMVVMHRLVQAVLRDDTPDALRPGLREAARRLIAHGRPDDSAAPAGWGRYAQLYPHALATDLVDADTAEARDLTMALVSALRNQGDYPNSRRLAEHAHDRWTTELGADHPDTIRVTADLAATLWNQGNYPAAHAMEEDLLARRRRILGDDHPDVLLAATNLAVTLLSQGDYPAARDLQEDLLARYRRVLGDNHQDTVRAMTNLAVTLAYQGDHQAARVLREDALAWSRRILGEDHPETIRAAANLAATLWNQGDYA</sequence>
<name>A0A937UPP6_9ACTN</name>
<gene>
    <name evidence="2" type="ORF">I7412_19415</name>
</gene>
<dbReference type="PANTHER" id="PTHR46082:SF6">
    <property type="entry name" value="AAA+ ATPASE DOMAIN-CONTAINING PROTEIN-RELATED"/>
    <property type="match status" value="1"/>
</dbReference>
<protein>
    <submittedName>
        <fullName evidence="2">Tetratricopeptide repeat protein</fullName>
    </submittedName>
</protein>
<dbReference type="InterPro" id="IPR027417">
    <property type="entry name" value="P-loop_NTPase"/>
</dbReference>
<evidence type="ECO:0000313" key="3">
    <source>
        <dbReference type="Proteomes" id="UP000604475"/>
    </source>
</evidence>
<dbReference type="InterPro" id="IPR035897">
    <property type="entry name" value="Toll_tir_struct_dom_sf"/>
</dbReference>
<dbReference type="SUPFAM" id="SSF48452">
    <property type="entry name" value="TPR-like"/>
    <property type="match status" value="1"/>
</dbReference>
<comment type="caution">
    <text evidence="2">The sequence shown here is derived from an EMBL/GenBank/DDBJ whole genome shotgun (WGS) entry which is preliminary data.</text>
</comment>